<proteinExistence type="predicted"/>
<feature type="region of interest" description="Disordered" evidence="1">
    <location>
        <begin position="68"/>
        <end position="167"/>
    </location>
</feature>
<name>A0A2S4W194_9BASI</name>
<organism evidence="2 3">
    <name type="scientific">Puccinia striiformis</name>
    <dbReference type="NCBI Taxonomy" id="27350"/>
    <lineage>
        <taxon>Eukaryota</taxon>
        <taxon>Fungi</taxon>
        <taxon>Dikarya</taxon>
        <taxon>Basidiomycota</taxon>
        <taxon>Pucciniomycotina</taxon>
        <taxon>Pucciniomycetes</taxon>
        <taxon>Pucciniales</taxon>
        <taxon>Pucciniaceae</taxon>
        <taxon>Puccinia</taxon>
    </lineage>
</organism>
<gene>
    <name evidence="2" type="ORF">PSTT_02093</name>
</gene>
<comment type="caution">
    <text evidence="2">The sequence shown here is derived from an EMBL/GenBank/DDBJ whole genome shotgun (WGS) entry which is preliminary data.</text>
</comment>
<keyword evidence="3" id="KW-1185">Reference proteome</keyword>
<dbReference type="AlphaFoldDB" id="A0A2S4W194"/>
<accession>A0A2S4W194</accession>
<reference evidence="2" key="1">
    <citation type="submission" date="2017-12" db="EMBL/GenBank/DDBJ databases">
        <title>Gene loss provides genomic basis for host adaptation in cereal stripe rust fungi.</title>
        <authorList>
            <person name="Xia C."/>
        </authorList>
    </citation>
    <scope>NUCLEOTIDE SEQUENCE [LARGE SCALE GENOMIC DNA]</scope>
    <source>
        <strain evidence="2">93-210</strain>
    </source>
</reference>
<dbReference type="VEuPathDB" id="FungiDB:PSTT_02093"/>
<evidence type="ECO:0000313" key="2">
    <source>
        <dbReference type="EMBL" id="POW15544.1"/>
    </source>
</evidence>
<sequence length="167" mass="18516">MMTKRRPGFQVRFDSNISSRSAPLLSDIVLPELPAFTWDDHSGLEGCQDQRARAPSLEVEIDDARADYVPGDSHAIHQPGACPGSLQSTHPSSRDSRRQRKQALPSSNHNIHQADKFTHLPSPTSSRTRTGKSHTGLVKTKSKHLYPGGYLGRSPTKKLRRKESPES</sequence>
<dbReference type="VEuPathDB" id="FungiDB:PSHT_06551"/>
<dbReference type="Proteomes" id="UP000239156">
    <property type="component" value="Unassembled WGS sequence"/>
</dbReference>
<evidence type="ECO:0000256" key="1">
    <source>
        <dbReference type="SAM" id="MobiDB-lite"/>
    </source>
</evidence>
<dbReference type="EMBL" id="PKSL01000012">
    <property type="protein sequence ID" value="POW15544.1"/>
    <property type="molecule type" value="Genomic_DNA"/>
</dbReference>
<protein>
    <submittedName>
        <fullName evidence="2">Uncharacterized protein</fullName>
    </submittedName>
</protein>
<evidence type="ECO:0000313" key="3">
    <source>
        <dbReference type="Proteomes" id="UP000239156"/>
    </source>
</evidence>